<dbReference type="SUPFAM" id="SSF90123">
    <property type="entry name" value="ABC transporter transmembrane region"/>
    <property type="match status" value="1"/>
</dbReference>
<dbReference type="InterPro" id="IPR011527">
    <property type="entry name" value="ABC1_TM_dom"/>
</dbReference>
<gene>
    <name evidence="7" type="ORF">PFISCL1PPCAC_624</name>
</gene>
<dbReference type="PROSITE" id="PS50929">
    <property type="entry name" value="ABC_TM1F"/>
    <property type="match status" value="1"/>
</dbReference>
<dbReference type="AlphaFoldDB" id="A0AAV5USW6"/>
<keyword evidence="2 5" id="KW-0812">Transmembrane</keyword>
<dbReference type="EMBL" id="BTSY01000001">
    <property type="protein sequence ID" value="GMT09327.1"/>
    <property type="molecule type" value="Genomic_DNA"/>
</dbReference>
<name>A0AAV5USW6_9BILA</name>
<dbReference type="GO" id="GO:0005524">
    <property type="term" value="F:ATP binding"/>
    <property type="evidence" value="ECO:0007669"/>
    <property type="project" value="InterPro"/>
</dbReference>
<feature type="non-terminal residue" evidence="7">
    <location>
        <position position="1"/>
    </location>
</feature>
<reference evidence="7" key="1">
    <citation type="submission" date="2023-10" db="EMBL/GenBank/DDBJ databases">
        <title>Genome assembly of Pristionchus species.</title>
        <authorList>
            <person name="Yoshida K."/>
            <person name="Sommer R.J."/>
        </authorList>
    </citation>
    <scope>NUCLEOTIDE SEQUENCE</scope>
    <source>
        <strain evidence="7">RS5133</strain>
    </source>
</reference>
<dbReference type="GO" id="GO:0005886">
    <property type="term" value="C:plasma membrane"/>
    <property type="evidence" value="ECO:0007669"/>
    <property type="project" value="TreeGrafter"/>
</dbReference>
<dbReference type="PANTHER" id="PTHR24222">
    <property type="entry name" value="ABC TRANSPORTER B FAMILY"/>
    <property type="match status" value="1"/>
</dbReference>
<evidence type="ECO:0000259" key="6">
    <source>
        <dbReference type="PROSITE" id="PS50929"/>
    </source>
</evidence>
<organism evidence="7 8">
    <name type="scientific">Pristionchus fissidentatus</name>
    <dbReference type="NCBI Taxonomy" id="1538716"/>
    <lineage>
        <taxon>Eukaryota</taxon>
        <taxon>Metazoa</taxon>
        <taxon>Ecdysozoa</taxon>
        <taxon>Nematoda</taxon>
        <taxon>Chromadorea</taxon>
        <taxon>Rhabditida</taxon>
        <taxon>Rhabditina</taxon>
        <taxon>Diplogasteromorpha</taxon>
        <taxon>Diplogasteroidea</taxon>
        <taxon>Neodiplogasteridae</taxon>
        <taxon>Pristionchus</taxon>
    </lineage>
</organism>
<dbReference type="InterPro" id="IPR039421">
    <property type="entry name" value="Type_1_exporter"/>
</dbReference>
<feature type="domain" description="ABC transmembrane type-1" evidence="6">
    <location>
        <begin position="62"/>
        <end position="179"/>
    </location>
</feature>
<dbReference type="InterPro" id="IPR036640">
    <property type="entry name" value="ABC1_TM_sf"/>
</dbReference>
<keyword evidence="3 5" id="KW-1133">Transmembrane helix</keyword>
<sequence length="179" mass="20911">EMERTSSSSLLIEEENSNRPGFFRRILNIFDEDETHELDDIQPVSFLQLFRFASRKELFVIVIASIISLLAGFISPIRMFIVGKITTIYVEEKAPLDNDKFLWSVWTWSSLNGIGFIITFIIEFIQHYLHMWATERIMKRCRSTFVDSILSRDSSDIKLSTGELSNRLNSYIDRMRDGI</sequence>
<keyword evidence="8" id="KW-1185">Reference proteome</keyword>
<dbReference type="PANTHER" id="PTHR24222:SF76">
    <property type="entry name" value="MYCOBACTIN IMPORT ATP-BINDING_PERMEASE PROTEIN IRTB"/>
    <property type="match status" value="1"/>
</dbReference>
<comment type="subcellular location">
    <subcellularLocation>
        <location evidence="1">Membrane</location>
        <topology evidence="1">Multi-pass membrane protein</topology>
    </subcellularLocation>
</comment>
<keyword evidence="4 5" id="KW-0472">Membrane</keyword>
<dbReference type="Gene3D" id="1.20.1560.10">
    <property type="entry name" value="ABC transporter type 1, transmembrane domain"/>
    <property type="match status" value="1"/>
</dbReference>
<evidence type="ECO:0000256" key="2">
    <source>
        <dbReference type="ARBA" id="ARBA00022692"/>
    </source>
</evidence>
<evidence type="ECO:0000313" key="8">
    <source>
        <dbReference type="Proteomes" id="UP001432322"/>
    </source>
</evidence>
<evidence type="ECO:0000256" key="1">
    <source>
        <dbReference type="ARBA" id="ARBA00004141"/>
    </source>
</evidence>
<evidence type="ECO:0000256" key="3">
    <source>
        <dbReference type="ARBA" id="ARBA00022989"/>
    </source>
</evidence>
<dbReference type="GO" id="GO:0140359">
    <property type="term" value="F:ABC-type transporter activity"/>
    <property type="evidence" value="ECO:0007669"/>
    <property type="project" value="InterPro"/>
</dbReference>
<evidence type="ECO:0000313" key="7">
    <source>
        <dbReference type="EMBL" id="GMT09327.1"/>
    </source>
</evidence>
<protein>
    <recommendedName>
        <fullName evidence="6">ABC transmembrane type-1 domain-containing protein</fullName>
    </recommendedName>
</protein>
<feature type="transmembrane region" description="Helical" evidence="5">
    <location>
        <begin position="58"/>
        <end position="81"/>
    </location>
</feature>
<feature type="transmembrane region" description="Helical" evidence="5">
    <location>
        <begin position="101"/>
        <end position="122"/>
    </location>
</feature>
<comment type="caution">
    <text evidence="7">The sequence shown here is derived from an EMBL/GenBank/DDBJ whole genome shotgun (WGS) entry which is preliminary data.</text>
</comment>
<evidence type="ECO:0000256" key="4">
    <source>
        <dbReference type="ARBA" id="ARBA00023136"/>
    </source>
</evidence>
<proteinExistence type="predicted"/>
<dbReference type="Proteomes" id="UP001432322">
    <property type="component" value="Unassembled WGS sequence"/>
</dbReference>
<evidence type="ECO:0000256" key="5">
    <source>
        <dbReference type="SAM" id="Phobius"/>
    </source>
</evidence>
<dbReference type="Pfam" id="PF00664">
    <property type="entry name" value="ABC_membrane"/>
    <property type="match status" value="1"/>
</dbReference>
<accession>A0AAV5USW6</accession>